<protein>
    <submittedName>
        <fullName evidence="2">Uncharacterized protein</fullName>
    </submittedName>
</protein>
<feature type="compositionally biased region" description="Polar residues" evidence="1">
    <location>
        <begin position="1"/>
        <end position="18"/>
    </location>
</feature>
<feature type="compositionally biased region" description="Basic residues" evidence="1">
    <location>
        <begin position="212"/>
        <end position="221"/>
    </location>
</feature>
<evidence type="ECO:0000256" key="1">
    <source>
        <dbReference type="SAM" id="MobiDB-lite"/>
    </source>
</evidence>
<evidence type="ECO:0000313" key="3">
    <source>
        <dbReference type="Proteomes" id="UP001562354"/>
    </source>
</evidence>
<feature type="compositionally biased region" description="Basic and acidic residues" evidence="1">
    <location>
        <begin position="115"/>
        <end position="129"/>
    </location>
</feature>
<organism evidence="2 3">
    <name type="scientific">Neodothiora populina</name>
    <dbReference type="NCBI Taxonomy" id="2781224"/>
    <lineage>
        <taxon>Eukaryota</taxon>
        <taxon>Fungi</taxon>
        <taxon>Dikarya</taxon>
        <taxon>Ascomycota</taxon>
        <taxon>Pezizomycotina</taxon>
        <taxon>Dothideomycetes</taxon>
        <taxon>Dothideomycetidae</taxon>
        <taxon>Dothideales</taxon>
        <taxon>Dothioraceae</taxon>
        <taxon>Neodothiora</taxon>
    </lineage>
</organism>
<evidence type="ECO:0000313" key="2">
    <source>
        <dbReference type="EMBL" id="KAL1310659.1"/>
    </source>
</evidence>
<accession>A0ABR3PN84</accession>
<comment type="caution">
    <text evidence="2">The sequence shown here is derived from an EMBL/GenBank/DDBJ whole genome shotgun (WGS) entry which is preliminary data.</text>
</comment>
<feature type="compositionally biased region" description="Low complexity" evidence="1">
    <location>
        <begin position="222"/>
        <end position="245"/>
    </location>
</feature>
<feature type="compositionally biased region" description="Polar residues" evidence="1">
    <location>
        <begin position="188"/>
        <end position="211"/>
    </location>
</feature>
<proteinExistence type="predicted"/>
<feature type="compositionally biased region" description="Gly residues" evidence="1">
    <location>
        <begin position="264"/>
        <end position="273"/>
    </location>
</feature>
<gene>
    <name evidence="2" type="ORF">AAFC00_000926</name>
</gene>
<dbReference type="GeneID" id="95974629"/>
<name>A0ABR3PN84_9PEZI</name>
<dbReference type="EMBL" id="JBFMKM010000003">
    <property type="protein sequence ID" value="KAL1310659.1"/>
    <property type="molecule type" value="Genomic_DNA"/>
</dbReference>
<keyword evidence="3" id="KW-1185">Reference proteome</keyword>
<dbReference type="Proteomes" id="UP001562354">
    <property type="component" value="Unassembled WGS sequence"/>
</dbReference>
<reference evidence="2 3" key="1">
    <citation type="submission" date="2024-07" db="EMBL/GenBank/DDBJ databases">
        <title>Draft sequence of the Neodothiora populina.</title>
        <authorList>
            <person name="Drown D.D."/>
            <person name="Schuette U.S."/>
            <person name="Buechlein A.B."/>
            <person name="Rusch D.R."/>
            <person name="Winton L.W."/>
            <person name="Adams G.A."/>
        </authorList>
    </citation>
    <scope>NUCLEOTIDE SEQUENCE [LARGE SCALE GENOMIC DNA]</scope>
    <source>
        <strain evidence="2 3">CPC 39397</strain>
    </source>
</reference>
<dbReference type="RefSeq" id="XP_069203508.1">
    <property type="nucleotide sequence ID" value="XM_069347662.1"/>
</dbReference>
<sequence length="296" mass="32193">MDSLRNLRTSLPRTSPASGSPHELLNAFKAAALSVTNLYKTAATEQARTRAAGYQDALDDLLTFLDLENLGLGVDGEGWRVRQWATERYHGTAGGHSDDEDEREEQQQEPVTRQESPEVHRKQEQHEQTNDPSSPSATRQEEDVKVEAVPIAHNNPDMSTFRSSLPYPSGNHDRDTEMDAPSLPSDHASATASGTQQQHSSPVALNLGSRQRSNRNIHRHTSNGNNRSTSFNNNNNNNNNTTTSSLGVGAGSKRRMPDFFDISGFGGFGGSPFGGNPSNKDFDRSGGGGGKRTRHA</sequence>
<dbReference type="PANTHER" id="PTHR38645">
    <property type="entry name" value="CHROMOSOME 9, WHOLE GENOME SHOTGUN SEQUENCE"/>
    <property type="match status" value="1"/>
</dbReference>
<feature type="region of interest" description="Disordered" evidence="1">
    <location>
        <begin position="90"/>
        <end position="296"/>
    </location>
</feature>
<feature type="region of interest" description="Disordered" evidence="1">
    <location>
        <begin position="1"/>
        <end position="22"/>
    </location>
</feature>
<dbReference type="PANTHER" id="PTHR38645:SF1">
    <property type="entry name" value="YALI0F12243P"/>
    <property type="match status" value="1"/>
</dbReference>